<keyword evidence="9" id="KW-1185">Reference proteome</keyword>
<dbReference type="AlphaFoldDB" id="A0A0C2DE10"/>
<dbReference type="PROSITE" id="PS50081">
    <property type="entry name" value="ZF_DAG_PE_2"/>
    <property type="match status" value="1"/>
</dbReference>
<evidence type="ECO:0000256" key="3">
    <source>
        <dbReference type="ARBA" id="ARBA00022833"/>
    </source>
</evidence>
<keyword evidence="4" id="KW-0106">Calcium</keyword>
<dbReference type="OrthoDB" id="74314at2759"/>
<sequence length="226" mass="25438">MVDAVFKHYDHDRDGYISQAEFRQISGNFPFIDPFGAIDLDRDGQISREELRTYFVKANNDSVDFRLGFKHNFHETTFLTPTSCGHCGRLLWGLIRQGWKCKDCGLAVHCDCKANAVAECRRRTSSIVEWITPRSDGARARLFSISKFVTSQTFGHIVEKRFKKSPNFSCRKTSRPRTVSTISSSPSPEPTTLPGSSRTGEKSGCLNKLHLPSIRGNRPQSESADC</sequence>
<dbReference type="SMART" id="SM00054">
    <property type="entry name" value="EFh"/>
    <property type="match status" value="2"/>
</dbReference>
<dbReference type="InterPro" id="IPR002219">
    <property type="entry name" value="PKC_DAG/PE"/>
</dbReference>
<gene>
    <name evidence="8" type="ORF">ANCDUO_09047</name>
</gene>
<accession>A0A0C2DE10</accession>
<feature type="region of interest" description="Disordered" evidence="5">
    <location>
        <begin position="168"/>
        <end position="226"/>
    </location>
</feature>
<feature type="compositionally biased region" description="Low complexity" evidence="5">
    <location>
        <begin position="176"/>
        <end position="197"/>
    </location>
</feature>
<organism evidence="8 9">
    <name type="scientific">Ancylostoma duodenale</name>
    <dbReference type="NCBI Taxonomy" id="51022"/>
    <lineage>
        <taxon>Eukaryota</taxon>
        <taxon>Metazoa</taxon>
        <taxon>Ecdysozoa</taxon>
        <taxon>Nematoda</taxon>
        <taxon>Chromadorea</taxon>
        <taxon>Rhabditida</taxon>
        <taxon>Rhabditina</taxon>
        <taxon>Rhabditomorpha</taxon>
        <taxon>Strongyloidea</taxon>
        <taxon>Ancylostomatidae</taxon>
        <taxon>Ancylostomatinae</taxon>
        <taxon>Ancylostoma</taxon>
    </lineage>
</organism>
<dbReference type="GO" id="GO:0005509">
    <property type="term" value="F:calcium ion binding"/>
    <property type="evidence" value="ECO:0007669"/>
    <property type="project" value="InterPro"/>
</dbReference>
<dbReference type="SUPFAM" id="SSF57889">
    <property type="entry name" value="Cysteine-rich domain"/>
    <property type="match status" value="1"/>
</dbReference>
<keyword evidence="3" id="KW-0862">Zinc</keyword>
<feature type="domain" description="EF-hand" evidence="7">
    <location>
        <begin position="1"/>
        <end position="32"/>
    </location>
</feature>
<dbReference type="CDD" id="cd00051">
    <property type="entry name" value="EFh"/>
    <property type="match status" value="1"/>
</dbReference>
<protein>
    <submittedName>
        <fullName evidence="8">Phorbol esters/diacylglycerol binding domain protein</fullName>
    </submittedName>
</protein>
<dbReference type="SMART" id="SM00109">
    <property type="entry name" value="C1"/>
    <property type="match status" value="1"/>
</dbReference>
<dbReference type="PANTHER" id="PTHR46075">
    <property type="entry name" value="CHIMERIN FAMILY MEMBER"/>
    <property type="match status" value="1"/>
</dbReference>
<dbReference type="InterPro" id="IPR020454">
    <property type="entry name" value="DAG/PE-bd"/>
</dbReference>
<evidence type="ECO:0000256" key="1">
    <source>
        <dbReference type="ARBA" id="ARBA00022468"/>
    </source>
</evidence>
<feature type="domain" description="EF-hand" evidence="7">
    <location>
        <begin position="35"/>
        <end position="61"/>
    </location>
</feature>
<evidence type="ECO:0000259" key="7">
    <source>
        <dbReference type="PROSITE" id="PS50222"/>
    </source>
</evidence>
<dbReference type="InterPro" id="IPR018247">
    <property type="entry name" value="EF_Hand_1_Ca_BS"/>
</dbReference>
<evidence type="ECO:0000313" key="9">
    <source>
        <dbReference type="Proteomes" id="UP000054047"/>
    </source>
</evidence>
<dbReference type="Pfam" id="PF00130">
    <property type="entry name" value="C1_1"/>
    <property type="match status" value="1"/>
</dbReference>
<reference evidence="8 9" key="1">
    <citation type="submission" date="2013-12" db="EMBL/GenBank/DDBJ databases">
        <title>Draft genome of the parsitic nematode Ancylostoma duodenale.</title>
        <authorList>
            <person name="Mitreva M."/>
        </authorList>
    </citation>
    <scope>NUCLEOTIDE SEQUENCE [LARGE SCALE GENOMIC DNA]</scope>
    <source>
        <strain evidence="8 9">Zhejiang</strain>
    </source>
</reference>
<dbReference type="Pfam" id="PF13499">
    <property type="entry name" value="EF-hand_7"/>
    <property type="match status" value="1"/>
</dbReference>
<keyword evidence="2" id="KW-0479">Metal-binding</keyword>
<dbReference type="InterPro" id="IPR002048">
    <property type="entry name" value="EF_hand_dom"/>
</dbReference>
<dbReference type="InterPro" id="IPR051854">
    <property type="entry name" value="Rho-type_GAP"/>
</dbReference>
<dbReference type="EMBL" id="KN730736">
    <property type="protein sequence ID" value="KIH60692.1"/>
    <property type="molecule type" value="Genomic_DNA"/>
</dbReference>
<dbReference type="GO" id="GO:0005096">
    <property type="term" value="F:GTPase activator activity"/>
    <property type="evidence" value="ECO:0007669"/>
    <property type="project" value="UniProtKB-KW"/>
</dbReference>
<dbReference type="Proteomes" id="UP000054047">
    <property type="component" value="Unassembled WGS sequence"/>
</dbReference>
<dbReference type="PANTHER" id="PTHR46075:SF5">
    <property type="entry name" value="PHOSPHATIDYLINOSITOL 3-KINASE REGULATORY SUBUNIT ALPHA"/>
    <property type="match status" value="1"/>
</dbReference>
<evidence type="ECO:0000313" key="8">
    <source>
        <dbReference type="EMBL" id="KIH60692.1"/>
    </source>
</evidence>
<name>A0A0C2DE10_9BILA</name>
<keyword evidence="1" id="KW-0343">GTPase activation</keyword>
<dbReference type="PRINTS" id="PR00008">
    <property type="entry name" value="DAGPEDOMAIN"/>
</dbReference>
<evidence type="ECO:0000259" key="6">
    <source>
        <dbReference type="PROSITE" id="PS50081"/>
    </source>
</evidence>
<dbReference type="PROSITE" id="PS50222">
    <property type="entry name" value="EF_HAND_2"/>
    <property type="match status" value="2"/>
</dbReference>
<evidence type="ECO:0000256" key="5">
    <source>
        <dbReference type="SAM" id="MobiDB-lite"/>
    </source>
</evidence>
<feature type="domain" description="Phorbol-ester/DAG-type" evidence="6">
    <location>
        <begin position="70"/>
        <end position="120"/>
    </location>
</feature>
<proteinExistence type="predicted"/>
<dbReference type="Gene3D" id="3.30.60.20">
    <property type="match status" value="1"/>
</dbReference>
<dbReference type="PROSITE" id="PS00018">
    <property type="entry name" value="EF_HAND_1"/>
    <property type="match status" value="2"/>
</dbReference>
<dbReference type="InterPro" id="IPR011992">
    <property type="entry name" value="EF-hand-dom_pair"/>
</dbReference>
<dbReference type="PROSITE" id="PS00479">
    <property type="entry name" value="ZF_DAG_PE_1"/>
    <property type="match status" value="1"/>
</dbReference>
<evidence type="ECO:0000256" key="4">
    <source>
        <dbReference type="ARBA" id="ARBA00022837"/>
    </source>
</evidence>
<dbReference type="Gene3D" id="1.10.238.10">
    <property type="entry name" value="EF-hand"/>
    <property type="match status" value="1"/>
</dbReference>
<evidence type="ECO:0000256" key="2">
    <source>
        <dbReference type="ARBA" id="ARBA00022723"/>
    </source>
</evidence>
<dbReference type="InterPro" id="IPR046349">
    <property type="entry name" value="C1-like_sf"/>
</dbReference>
<dbReference type="SUPFAM" id="SSF47473">
    <property type="entry name" value="EF-hand"/>
    <property type="match status" value="1"/>
</dbReference>